<name>A0A9N8Z6D4_FUNMO</name>
<proteinExistence type="predicted"/>
<comment type="caution">
    <text evidence="1">The sequence shown here is derived from an EMBL/GenBank/DDBJ whole genome shotgun (WGS) entry which is preliminary data.</text>
</comment>
<accession>A0A9N8Z6D4</accession>
<evidence type="ECO:0000313" key="1">
    <source>
        <dbReference type="EMBL" id="CAG8468753.1"/>
    </source>
</evidence>
<dbReference type="AlphaFoldDB" id="A0A9N8Z6D4"/>
<organism evidence="1 2">
    <name type="scientific">Funneliformis mosseae</name>
    <name type="common">Endomycorrhizal fungus</name>
    <name type="synonym">Glomus mosseae</name>
    <dbReference type="NCBI Taxonomy" id="27381"/>
    <lineage>
        <taxon>Eukaryota</taxon>
        <taxon>Fungi</taxon>
        <taxon>Fungi incertae sedis</taxon>
        <taxon>Mucoromycota</taxon>
        <taxon>Glomeromycotina</taxon>
        <taxon>Glomeromycetes</taxon>
        <taxon>Glomerales</taxon>
        <taxon>Glomeraceae</taxon>
        <taxon>Funneliformis</taxon>
    </lineage>
</organism>
<reference evidence="1" key="1">
    <citation type="submission" date="2021-06" db="EMBL/GenBank/DDBJ databases">
        <authorList>
            <person name="Kallberg Y."/>
            <person name="Tangrot J."/>
            <person name="Rosling A."/>
        </authorList>
    </citation>
    <scope>NUCLEOTIDE SEQUENCE</scope>
    <source>
        <strain evidence="1">87-6 pot B 2015</strain>
    </source>
</reference>
<dbReference type="EMBL" id="CAJVPP010000315">
    <property type="protein sequence ID" value="CAG8468753.1"/>
    <property type="molecule type" value="Genomic_DNA"/>
</dbReference>
<keyword evidence="2" id="KW-1185">Reference proteome</keyword>
<dbReference type="Proteomes" id="UP000789375">
    <property type="component" value="Unassembled WGS sequence"/>
</dbReference>
<gene>
    <name evidence="1" type="ORF">FMOSSE_LOCUS2409</name>
</gene>
<sequence length="57" mass="6563">MDNDNLFNIDEISDVENDCENEVLSDDNIIIPLTINENLTLVLDLILFMNISVEFFT</sequence>
<evidence type="ECO:0000313" key="2">
    <source>
        <dbReference type="Proteomes" id="UP000789375"/>
    </source>
</evidence>
<protein>
    <submittedName>
        <fullName evidence="1">2172_t:CDS:1</fullName>
    </submittedName>
</protein>